<dbReference type="InterPro" id="IPR007516">
    <property type="entry name" value="Co_F420_Hydgase/DH_bsu_N"/>
</dbReference>
<keyword evidence="4" id="KW-1185">Reference proteome</keyword>
<dbReference type="EMBL" id="LYOS01000001">
    <property type="protein sequence ID" value="OFV68552.1"/>
    <property type="molecule type" value="Genomic_DNA"/>
</dbReference>
<dbReference type="InterPro" id="IPR007525">
    <property type="entry name" value="FrhB_FdhB_C"/>
</dbReference>
<evidence type="ECO:0000313" key="3">
    <source>
        <dbReference type="EMBL" id="OFV68552.1"/>
    </source>
</evidence>
<comment type="caution">
    <text evidence="3">The sequence shown here is derived from an EMBL/GenBank/DDBJ whole genome shotgun (WGS) entry which is preliminary data.</text>
</comment>
<evidence type="ECO:0000313" key="4">
    <source>
        <dbReference type="Proteomes" id="UP000186940"/>
    </source>
</evidence>
<gene>
    <name evidence="3" type="ORF">SCAL_000228</name>
</gene>
<organism evidence="3 4">
    <name type="scientific">Candidatus Syntropharchaeum caldarium</name>
    <dbReference type="NCBI Taxonomy" id="1838285"/>
    <lineage>
        <taxon>Archaea</taxon>
        <taxon>Methanobacteriati</taxon>
        <taxon>Methanobacteriota</taxon>
        <taxon>Stenosarchaea group</taxon>
        <taxon>Methanomicrobia</taxon>
        <taxon>Methanosarcinales</taxon>
        <taxon>ANME-2 cluster</taxon>
        <taxon>Candidatus Syntropharchaeum</taxon>
    </lineage>
</organism>
<accession>A0A1F2PCE1</accession>
<name>A0A1F2PCE1_9EURY</name>
<dbReference type="Pfam" id="PF04422">
    <property type="entry name" value="FrhB_FdhB_N"/>
    <property type="match status" value="1"/>
</dbReference>
<proteinExistence type="predicted"/>
<dbReference type="Proteomes" id="UP000186940">
    <property type="component" value="Unassembled WGS sequence"/>
</dbReference>
<dbReference type="STRING" id="1838285.SCAL_000228"/>
<evidence type="ECO:0000259" key="1">
    <source>
        <dbReference type="Pfam" id="PF04422"/>
    </source>
</evidence>
<evidence type="ECO:0000259" key="2">
    <source>
        <dbReference type="Pfam" id="PF04432"/>
    </source>
</evidence>
<dbReference type="PANTHER" id="PTHR31332:SF0">
    <property type="entry name" value="7-HYDROXYMETHYL CHLOROPHYLL A REDUCTASE, CHLOROPLASTIC"/>
    <property type="match status" value="1"/>
</dbReference>
<dbReference type="GO" id="GO:0052592">
    <property type="term" value="F:oxidoreductase activity, acting on CH or CH2 groups, with an iron-sulfur protein as acceptor"/>
    <property type="evidence" value="ECO:0007669"/>
    <property type="project" value="TreeGrafter"/>
</dbReference>
<reference evidence="3" key="1">
    <citation type="submission" date="2016-05" db="EMBL/GenBank/DDBJ databases">
        <title>Microbial consortia oxidize butane by reversing methanogenesis.</title>
        <authorList>
            <person name="Laso-Perez R."/>
            <person name="Richter M."/>
            <person name="Wegener G."/>
            <person name="Musat F."/>
        </authorList>
    </citation>
    <scope>NUCLEOTIDE SEQUENCE [LARGE SCALE GENOMIC DNA]</scope>
    <source>
        <strain evidence="3">BOX2</strain>
    </source>
</reference>
<dbReference type="InterPro" id="IPR045220">
    <property type="entry name" value="FRHB/FDHB/HCAR-like"/>
</dbReference>
<protein>
    <submittedName>
        <fullName evidence="3">Coenzyme F420-reducing hydrogenase subunit beta</fullName>
    </submittedName>
</protein>
<dbReference type="PANTHER" id="PTHR31332">
    <property type="entry name" value="7-HYDROXYMETHYL CHLOROPHYLL A REDUCTASE, CHLOROPLASTIC"/>
    <property type="match status" value="1"/>
</dbReference>
<dbReference type="Pfam" id="PF04432">
    <property type="entry name" value="FrhB_FdhB_C"/>
    <property type="match status" value="1"/>
</dbReference>
<feature type="domain" description="Coenzyme F420 hydrogenase/dehydrogenase beta subunit C-terminal" evidence="2">
    <location>
        <begin position="178"/>
        <end position="330"/>
    </location>
</feature>
<sequence>MLSDKRSLPVCCFCGACYEVVSDFDQYLEDEVMLEKGCGGLTSRGACFSFCPKSFSRCGLCENACPREGFGGCDLTPKYFEGSPYFGIGYHSRIIAAKATEREIHENGQSGGVVTAILSALITDEKIDAAVVADRTDEWRVEPKVAETPAEIIMSTGSKYTVCPSIKGVWQALRAGFEKIALVGMPCNIEAMRMLQALRGSDYTAGCERVTLMIGLFCTEAFYYDELVELLLRHDIAIRDVVKFDVYRGKFVVKTASEKLEIPMKEIEHAVRDSCRVCMDFASELADISAGSVGSEDGWTTLIIRTKRGEDAVRFAESAGAIETAEIDDKGIEAIRKLSLRKKKNNYGGWMEQLKRCNACLTTPMPLVATELYQI</sequence>
<dbReference type="AlphaFoldDB" id="A0A1F2PCE1"/>
<feature type="domain" description="Coenzyme F420 hydrogenase/dehydrogenase beta subunit N-terminal" evidence="1">
    <location>
        <begin position="95"/>
        <end position="166"/>
    </location>
</feature>
<dbReference type="Gene3D" id="3.10.450.750">
    <property type="match status" value="1"/>
</dbReference>